<keyword evidence="2" id="KW-1185">Reference proteome</keyword>
<reference evidence="1" key="1">
    <citation type="submission" date="2021-10" db="EMBL/GenBank/DDBJ databases">
        <authorList>
            <person name="Piombo E."/>
        </authorList>
    </citation>
    <scope>NUCLEOTIDE SEQUENCE</scope>
</reference>
<dbReference type="PANTHER" id="PTHR38797">
    <property type="entry name" value="NUCLEAR PORE COMPLEX PROTEIN NUP85-RELATED"/>
    <property type="match status" value="1"/>
</dbReference>
<proteinExistence type="predicted"/>
<dbReference type="AlphaFoldDB" id="A0A9N9VWF1"/>
<accession>A0A9N9VWF1</accession>
<sequence length="323" mass="35822">MPCTEICDNMSSLVDDSLSFSRQVRQEIDEQVQRAPNSNYDMTLSSIIHVISAQYTQNTTNSWVTIEHRLHDLWYIVIQAAKSIEPLNPAQDTLIRHIMLMKALGRLRRASSPLSPTIANKGLAGFSDGAELWSGLPLLARDLTEEFSTYRYYQDAVYDIDKRKNLSAFIGRLLSVGLYDGSALCALSLFRETLETPRPLVADESSEPTPDTLWAIEDLIYPLHHLVIASDFSLTILSSKRSAAVAVTASTVNPADYPHLAGLGELAVQAGIPSSSTGFSPDRWRFWIQRLEELTQCGINHVAGDATSCLTVMQMAQEDTMLL</sequence>
<dbReference type="Pfam" id="PF12311">
    <property type="entry name" value="DUF3632"/>
    <property type="match status" value="1"/>
</dbReference>
<evidence type="ECO:0000313" key="2">
    <source>
        <dbReference type="Proteomes" id="UP000696573"/>
    </source>
</evidence>
<protein>
    <submittedName>
        <fullName evidence="1">Uncharacterized protein</fullName>
    </submittedName>
</protein>
<dbReference type="InterPro" id="IPR053204">
    <property type="entry name" value="Oxopyrrolidines_Biosynth-assoc"/>
</dbReference>
<comment type="caution">
    <text evidence="1">The sequence shown here is derived from an EMBL/GenBank/DDBJ whole genome shotgun (WGS) entry which is preliminary data.</text>
</comment>
<name>A0A9N9VWF1_9HYPO</name>
<dbReference type="Proteomes" id="UP000696573">
    <property type="component" value="Unassembled WGS sequence"/>
</dbReference>
<dbReference type="InterPro" id="IPR022085">
    <property type="entry name" value="OpdG"/>
</dbReference>
<dbReference type="EMBL" id="CABFNQ020000744">
    <property type="protein sequence ID" value="CAH0032961.1"/>
    <property type="molecule type" value="Genomic_DNA"/>
</dbReference>
<dbReference type="PANTHER" id="PTHR38797:SF7">
    <property type="entry name" value="TRANSCRIPTION FACTOR DOMAIN-CONTAINING PROTEIN"/>
    <property type="match status" value="1"/>
</dbReference>
<gene>
    <name evidence="1" type="ORF">CRHIZ90672A_00002639</name>
</gene>
<organism evidence="1 2">
    <name type="scientific">Clonostachys rhizophaga</name>
    <dbReference type="NCBI Taxonomy" id="160324"/>
    <lineage>
        <taxon>Eukaryota</taxon>
        <taxon>Fungi</taxon>
        <taxon>Dikarya</taxon>
        <taxon>Ascomycota</taxon>
        <taxon>Pezizomycotina</taxon>
        <taxon>Sordariomycetes</taxon>
        <taxon>Hypocreomycetidae</taxon>
        <taxon>Hypocreales</taxon>
        <taxon>Bionectriaceae</taxon>
        <taxon>Clonostachys</taxon>
    </lineage>
</organism>
<dbReference type="OrthoDB" id="5403091at2759"/>
<evidence type="ECO:0000313" key="1">
    <source>
        <dbReference type="EMBL" id="CAH0032961.1"/>
    </source>
</evidence>